<organism evidence="3 4">
    <name type="scientific">Pterulicium gracile</name>
    <dbReference type="NCBI Taxonomy" id="1884261"/>
    <lineage>
        <taxon>Eukaryota</taxon>
        <taxon>Fungi</taxon>
        <taxon>Dikarya</taxon>
        <taxon>Basidiomycota</taxon>
        <taxon>Agaricomycotina</taxon>
        <taxon>Agaricomycetes</taxon>
        <taxon>Agaricomycetidae</taxon>
        <taxon>Agaricales</taxon>
        <taxon>Pleurotineae</taxon>
        <taxon>Pterulaceae</taxon>
        <taxon>Pterulicium</taxon>
    </lineage>
</organism>
<sequence>MNLIFSPNHVLLCNACYPASSALASAGPDYSPNSQELSRLTYYASNHPSKLHKLGSELERRVKIHCRKAPNGNVRARSSLLITLNIFRALATECKRDLSLLSPTLISSLQLTLSSLPADLEVTAKAAGVFTAWTTYTNGQLIGADSNMTANYQSILKVFASLSALETKNNVRDEETANRTRLLGFTVLASALNSEALYNDTAQYRMQITTAIKPILLTILHTSIPLLETQSASVKEQPMQSYLSQFRSRPAIERRAASIHLHVDGEKGPSVSDVANASLQALYSLLQHANGAHLGYVTQAGLDCLDSLNGWEQAEACCWFTNKLVDWSQYQYRYAVPTRLVEQLLSIQDITTTKPQHLTLAAMIARVFSSPTPLVNVSTSDVASNLSSLLLRRVTVDPHSALPHALVECIASLGGHVYYSDQIQDLATQLISCINGMESQPSSTSGARSDAIVLQLKALVGLMQAAQRGANAPVETSSKAADGHIQTDQPTVRHADRSRVSPDTWLDTLSLLFDGDQHVRSNYVTALLYYLSKEIPNAQDVKSLVDRPSSPTGQNGNDAVNSSNVREGDSSRKLLNNIHGRIFILISSGISATGPAAEDSQSADGTSETLDVPPGVPQLSILPATPTEDSPAGSTVFPDPAVARPARSRKVSTHGHHRPAEHRSRPVPSASPTPTDFSHIIAVLVTIFEQLPMSGLTTGVPMLSNLHQLAERASEPMKSALNEILVHSWLAIGKSWECIQLTQMAERALSSSSSQLPSIPHESGIFPTKPSELSPPDFPEHVEPFAGVDHDQVMIALSANTRIQRALGLDKHGVARMFSRSWTAESALNDATCAVLNVDNSSDDVSPLLKITPALMYIENLSLQSLARSSRGVGVNDLREALEGRGSMSNPALAKAPSIISTLDRASSIVGSDVIGPRSSPAASRSRSKRSNHMGTGGEVRDVLNKLGIGKQQQQGSNNLLKASFPAVQKTASS</sequence>
<proteinExistence type="inferred from homology"/>
<dbReference type="STRING" id="1884261.A0A5C3QX57"/>
<feature type="region of interest" description="Disordered" evidence="2">
    <location>
        <begin position="911"/>
        <end position="974"/>
    </location>
</feature>
<feature type="compositionally biased region" description="Polar residues" evidence="2">
    <location>
        <begin position="599"/>
        <end position="609"/>
    </location>
</feature>
<accession>A0A5C3QX57</accession>
<dbReference type="PANTHER" id="PTHR47766:SF1">
    <property type="entry name" value="PROTEIN EFR3"/>
    <property type="match status" value="1"/>
</dbReference>
<feature type="region of interest" description="Disordered" evidence="2">
    <location>
        <begin position="470"/>
        <end position="497"/>
    </location>
</feature>
<dbReference type="InterPro" id="IPR049150">
    <property type="entry name" value="EFR3_HEAT-like_rpt"/>
</dbReference>
<feature type="compositionally biased region" description="Basic residues" evidence="2">
    <location>
        <begin position="646"/>
        <end position="660"/>
    </location>
</feature>
<protein>
    <recommendedName>
        <fullName evidence="5">Protein EFR3</fullName>
    </recommendedName>
</protein>
<dbReference type="AlphaFoldDB" id="A0A5C3QX57"/>
<feature type="compositionally biased region" description="Polar residues" evidence="2">
    <location>
        <begin position="549"/>
        <end position="565"/>
    </location>
</feature>
<feature type="region of interest" description="Disordered" evidence="2">
    <location>
        <begin position="594"/>
        <end position="673"/>
    </location>
</feature>
<evidence type="ECO:0000256" key="1">
    <source>
        <dbReference type="ARBA" id="ARBA00010216"/>
    </source>
</evidence>
<dbReference type="GO" id="GO:0072659">
    <property type="term" value="P:protein localization to plasma membrane"/>
    <property type="evidence" value="ECO:0007669"/>
    <property type="project" value="InterPro"/>
</dbReference>
<dbReference type="OrthoDB" id="274691at2759"/>
<dbReference type="Proteomes" id="UP000305067">
    <property type="component" value="Unassembled WGS sequence"/>
</dbReference>
<comment type="similarity">
    <text evidence="1">Belongs to the EFR3 family.</text>
</comment>
<reference evidence="3 4" key="1">
    <citation type="journal article" date="2019" name="Nat. Ecol. Evol.">
        <title>Megaphylogeny resolves global patterns of mushroom evolution.</title>
        <authorList>
            <person name="Varga T."/>
            <person name="Krizsan K."/>
            <person name="Foldi C."/>
            <person name="Dima B."/>
            <person name="Sanchez-Garcia M."/>
            <person name="Sanchez-Ramirez S."/>
            <person name="Szollosi G.J."/>
            <person name="Szarkandi J.G."/>
            <person name="Papp V."/>
            <person name="Albert L."/>
            <person name="Andreopoulos W."/>
            <person name="Angelini C."/>
            <person name="Antonin V."/>
            <person name="Barry K.W."/>
            <person name="Bougher N.L."/>
            <person name="Buchanan P."/>
            <person name="Buyck B."/>
            <person name="Bense V."/>
            <person name="Catcheside P."/>
            <person name="Chovatia M."/>
            <person name="Cooper J."/>
            <person name="Damon W."/>
            <person name="Desjardin D."/>
            <person name="Finy P."/>
            <person name="Geml J."/>
            <person name="Haridas S."/>
            <person name="Hughes K."/>
            <person name="Justo A."/>
            <person name="Karasinski D."/>
            <person name="Kautmanova I."/>
            <person name="Kiss B."/>
            <person name="Kocsube S."/>
            <person name="Kotiranta H."/>
            <person name="LaButti K.M."/>
            <person name="Lechner B.E."/>
            <person name="Liimatainen K."/>
            <person name="Lipzen A."/>
            <person name="Lukacs Z."/>
            <person name="Mihaltcheva S."/>
            <person name="Morgado L.N."/>
            <person name="Niskanen T."/>
            <person name="Noordeloos M.E."/>
            <person name="Ohm R.A."/>
            <person name="Ortiz-Santana B."/>
            <person name="Ovrebo C."/>
            <person name="Racz N."/>
            <person name="Riley R."/>
            <person name="Savchenko A."/>
            <person name="Shiryaev A."/>
            <person name="Soop K."/>
            <person name="Spirin V."/>
            <person name="Szebenyi C."/>
            <person name="Tomsovsky M."/>
            <person name="Tulloss R.E."/>
            <person name="Uehling J."/>
            <person name="Grigoriev I.V."/>
            <person name="Vagvolgyi C."/>
            <person name="Papp T."/>
            <person name="Martin F.M."/>
            <person name="Miettinen O."/>
            <person name="Hibbett D.S."/>
            <person name="Nagy L.G."/>
        </authorList>
    </citation>
    <scope>NUCLEOTIDE SEQUENCE [LARGE SCALE GENOMIC DNA]</scope>
    <source>
        <strain evidence="3 4">CBS 309.79</strain>
    </source>
</reference>
<gene>
    <name evidence="3" type="ORF">BDV98DRAFT_523422</name>
</gene>
<evidence type="ECO:0000313" key="4">
    <source>
        <dbReference type="Proteomes" id="UP000305067"/>
    </source>
</evidence>
<evidence type="ECO:0008006" key="5">
    <source>
        <dbReference type="Google" id="ProtNLM"/>
    </source>
</evidence>
<dbReference type="PANTHER" id="PTHR47766">
    <property type="entry name" value="PROTEIN EFR3"/>
    <property type="match status" value="1"/>
</dbReference>
<dbReference type="InterPro" id="IPR039786">
    <property type="entry name" value="EFR3"/>
</dbReference>
<dbReference type="InterPro" id="IPR016024">
    <property type="entry name" value="ARM-type_fold"/>
</dbReference>
<keyword evidence="4" id="KW-1185">Reference proteome</keyword>
<feature type="compositionally biased region" description="Polar residues" evidence="2">
    <location>
        <begin position="951"/>
        <end position="961"/>
    </location>
</feature>
<evidence type="ECO:0000313" key="3">
    <source>
        <dbReference type="EMBL" id="TFL05968.1"/>
    </source>
</evidence>
<dbReference type="SUPFAM" id="SSF48371">
    <property type="entry name" value="ARM repeat"/>
    <property type="match status" value="1"/>
</dbReference>
<evidence type="ECO:0000256" key="2">
    <source>
        <dbReference type="SAM" id="MobiDB-lite"/>
    </source>
</evidence>
<name>A0A5C3QX57_9AGAR</name>
<dbReference type="Pfam" id="PF21072">
    <property type="entry name" value="EFR3"/>
    <property type="match status" value="1"/>
</dbReference>
<feature type="region of interest" description="Disordered" evidence="2">
    <location>
        <begin position="543"/>
        <end position="569"/>
    </location>
</feature>
<dbReference type="EMBL" id="ML178816">
    <property type="protein sequence ID" value="TFL05968.1"/>
    <property type="molecule type" value="Genomic_DNA"/>
</dbReference>